<proteinExistence type="predicted"/>
<dbReference type="Proteomes" id="UP000185146">
    <property type="component" value="Chromosome"/>
</dbReference>
<sequence length="143" mass="15273">MKASEAKSASLYLAFAVLVLIVLSAGLLAWKYLTAEVSGRVNAEVQLESAPSRIANYESYFDQCAAIQGYEAALAAQRSSLSGLSGDDASRVKTVIAGISAQRSRAIAQYNVDVRKDYTKARFLDSGLPKAIDDKSESTICAN</sequence>
<keyword evidence="1" id="KW-0812">Transmembrane</keyword>
<dbReference type="EMBL" id="CP018743">
    <property type="protein sequence ID" value="APO81624.1"/>
    <property type="molecule type" value="Genomic_DNA"/>
</dbReference>
<organism evidence="2 3">
    <name type="scientific">Pseudomonas putida</name>
    <name type="common">Arthrobacter siderocapsulatus</name>
    <dbReference type="NCBI Taxonomy" id="303"/>
    <lineage>
        <taxon>Bacteria</taxon>
        <taxon>Pseudomonadati</taxon>
        <taxon>Pseudomonadota</taxon>
        <taxon>Gammaproteobacteria</taxon>
        <taxon>Pseudomonadales</taxon>
        <taxon>Pseudomonadaceae</taxon>
        <taxon>Pseudomonas</taxon>
    </lineage>
</organism>
<name>A0A1L5PN81_PSEPU</name>
<dbReference type="RefSeq" id="WP_075044573.1">
    <property type="nucleotide sequence ID" value="NZ_CP018743.1"/>
</dbReference>
<accession>A0A1L5PN81</accession>
<gene>
    <name evidence="2" type="ORF">BL240_09270</name>
</gene>
<feature type="transmembrane region" description="Helical" evidence="1">
    <location>
        <begin position="12"/>
        <end position="33"/>
    </location>
</feature>
<evidence type="ECO:0000313" key="2">
    <source>
        <dbReference type="EMBL" id="APO81624.1"/>
    </source>
</evidence>
<protein>
    <submittedName>
        <fullName evidence="2">Uncharacterized protein</fullName>
    </submittedName>
</protein>
<dbReference type="AlphaFoldDB" id="A0A1L5PN81"/>
<evidence type="ECO:0000256" key="1">
    <source>
        <dbReference type="SAM" id="Phobius"/>
    </source>
</evidence>
<evidence type="ECO:0000313" key="3">
    <source>
        <dbReference type="Proteomes" id="UP000185146"/>
    </source>
</evidence>
<keyword evidence="1" id="KW-1133">Transmembrane helix</keyword>
<keyword evidence="1" id="KW-0472">Membrane</keyword>
<reference evidence="2 3" key="1">
    <citation type="submission" date="2016-12" db="EMBL/GenBank/DDBJ databases">
        <title>Draft Genome Sequence of Mercury Resistant Pseudomonas DRA525.</title>
        <authorList>
            <person name="Drace K.M."/>
        </authorList>
    </citation>
    <scope>NUCLEOTIDE SEQUENCE [LARGE SCALE GENOMIC DNA]</scope>
    <source>
        <strain evidence="2 3">DRA525</strain>
    </source>
</reference>